<comment type="subcellular location">
    <subcellularLocation>
        <location evidence="1">Membrane</location>
        <topology evidence="1">Single-pass type I membrane protein</topology>
    </subcellularLocation>
</comment>
<feature type="compositionally biased region" description="Basic and acidic residues" evidence="6">
    <location>
        <begin position="519"/>
        <end position="533"/>
    </location>
</feature>
<evidence type="ECO:0000256" key="7">
    <source>
        <dbReference type="SAM" id="Phobius"/>
    </source>
</evidence>
<evidence type="ECO:0000256" key="3">
    <source>
        <dbReference type="ARBA" id="ARBA00023157"/>
    </source>
</evidence>
<dbReference type="Proteomes" id="UP000735302">
    <property type="component" value="Unassembled WGS sequence"/>
</dbReference>
<proteinExistence type="predicted"/>
<dbReference type="PANTHER" id="PTHR11640">
    <property type="entry name" value="NEPHRIN"/>
    <property type="match status" value="1"/>
</dbReference>
<feature type="compositionally biased region" description="Acidic residues" evidence="6">
    <location>
        <begin position="551"/>
        <end position="585"/>
    </location>
</feature>
<dbReference type="PROSITE" id="PS50835">
    <property type="entry name" value="IG_LIKE"/>
    <property type="match status" value="1"/>
</dbReference>
<evidence type="ECO:0000256" key="6">
    <source>
        <dbReference type="SAM" id="MobiDB-lite"/>
    </source>
</evidence>
<comment type="caution">
    <text evidence="10">The sequence shown here is derived from an EMBL/GenBank/DDBJ whole genome shotgun (WGS) entry which is preliminary data.</text>
</comment>
<evidence type="ECO:0000256" key="1">
    <source>
        <dbReference type="ARBA" id="ARBA00004479"/>
    </source>
</evidence>
<protein>
    <recommendedName>
        <fullName evidence="9">Ig-like domain-containing protein</fullName>
    </recommendedName>
</protein>
<feature type="region of interest" description="Disordered" evidence="6">
    <location>
        <begin position="456"/>
        <end position="505"/>
    </location>
</feature>
<evidence type="ECO:0000259" key="9">
    <source>
        <dbReference type="PROSITE" id="PS50835"/>
    </source>
</evidence>
<feature type="compositionally biased region" description="Polar residues" evidence="6">
    <location>
        <begin position="375"/>
        <end position="390"/>
    </location>
</feature>
<evidence type="ECO:0000313" key="10">
    <source>
        <dbReference type="EMBL" id="GFN89086.1"/>
    </source>
</evidence>
<feature type="region of interest" description="Disordered" evidence="6">
    <location>
        <begin position="519"/>
        <end position="585"/>
    </location>
</feature>
<name>A0AAV3Z1M0_9GAST</name>
<feature type="domain" description="Ig-like" evidence="9">
    <location>
        <begin position="29"/>
        <end position="119"/>
    </location>
</feature>
<feature type="compositionally biased region" description="Polar residues" evidence="6">
    <location>
        <begin position="310"/>
        <end position="330"/>
    </location>
</feature>
<dbReference type="SMART" id="SM00409">
    <property type="entry name" value="IG"/>
    <property type="match status" value="2"/>
</dbReference>
<keyword evidence="7" id="KW-0812">Transmembrane</keyword>
<dbReference type="EMBL" id="BLXT01001916">
    <property type="protein sequence ID" value="GFN89086.1"/>
    <property type="molecule type" value="Genomic_DNA"/>
</dbReference>
<dbReference type="AlphaFoldDB" id="A0AAV3Z1M0"/>
<keyword evidence="7" id="KW-1133">Transmembrane helix</keyword>
<keyword evidence="4" id="KW-0325">Glycoprotein</keyword>
<keyword evidence="3" id="KW-1015">Disulfide bond</keyword>
<dbReference type="Gene3D" id="2.60.40.10">
    <property type="entry name" value="Immunoglobulins"/>
    <property type="match status" value="1"/>
</dbReference>
<organism evidence="10 11">
    <name type="scientific">Plakobranchus ocellatus</name>
    <dbReference type="NCBI Taxonomy" id="259542"/>
    <lineage>
        <taxon>Eukaryota</taxon>
        <taxon>Metazoa</taxon>
        <taxon>Spiralia</taxon>
        <taxon>Lophotrochozoa</taxon>
        <taxon>Mollusca</taxon>
        <taxon>Gastropoda</taxon>
        <taxon>Heterobranchia</taxon>
        <taxon>Euthyneura</taxon>
        <taxon>Panpulmonata</taxon>
        <taxon>Sacoglossa</taxon>
        <taxon>Placobranchoidea</taxon>
        <taxon>Plakobranchidae</taxon>
        <taxon>Plakobranchus</taxon>
    </lineage>
</organism>
<dbReference type="InterPro" id="IPR036179">
    <property type="entry name" value="Ig-like_dom_sf"/>
</dbReference>
<dbReference type="SUPFAM" id="SSF48726">
    <property type="entry name" value="Immunoglobulin"/>
    <property type="match status" value="1"/>
</dbReference>
<evidence type="ECO:0000256" key="4">
    <source>
        <dbReference type="ARBA" id="ARBA00023180"/>
    </source>
</evidence>
<feature type="compositionally biased region" description="Polar residues" evidence="6">
    <location>
        <begin position="347"/>
        <end position="356"/>
    </location>
</feature>
<evidence type="ECO:0000313" key="11">
    <source>
        <dbReference type="Proteomes" id="UP000735302"/>
    </source>
</evidence>
<dbReference type="GO" id="GO:0016020">
    <property type="term" value="C:membrane"/>
    <property type="evidence" value="ECO:0007669"/>
    <property type="project" value="UniProtKB-SubCell"/>
</dbReference>
<dbReference type="InterPro" id="IPR003599">
    <property type="entry name" value="Ig_sub"/>
</dbReference>
<accession>A0AAV3Z1M0</accession>
<dbReference type="InterPro" id="IPR051275">
    <property type="entry name" value="Cell_adhesion_signaling"/>
</dbReference>
<evidence type="ECO:0000256" key="2">
    <source>
        <dbReference type="ARBA" id="ARBA00023136"/>
    </source>
</evidence>
<keyword evidence="8" id="KW-0732">Signal</keyword>
<evidence type="ECO:0000256" key="5">
    <source>
        <dbReference type="ARBA" id="ARBA00023319"/>
    </source>
</evidence>
<keyword evidence="2 7" id="KW-0472">Membrane</keyword>
<keyword evidence="11" id="KW-1185">Reference proteome</keyword>
<feature type="region of interest" description="Disordered" evidence="6">
    <location>
        <begin position="301"/>
        <end position="330"/>
    </location>
</feature>
<dbReference type="InterPro" id="IPR007110">
    <property type="entry name" value="Ig-like_dom"/>
</dbReference>
<feature type="transmembrane region" description="Helical" evidence="7">
    <location>
        <begin position="265"/>
        <end position="290"/>
    </location>
</feature>
<evidence type="ECO:0000256" key="8">
    <source>
        <dbReference type="SAM" id="SignalP"/>
    </source>
</evidence>
<reference evidence="10 11" key="1">
    <citation type="journal article" date="2021" name="Elife">
        <title>Chloroplast acquisition without the gene transfer in kleptoplastic sea slugs, Plakobranchus ocellatus.</title>
        <authorList>
            <person name="Maeda T."/>
            <person name="Takahashi S."/>
            <person name="Yoshida T."/>
            <person name="Shimamura S."/>
            <person name="Takaki Y."/>
            <person name="Nagai Y."/>
            <person name="Toyoda A."/>
            <person name="Suzuki Y."/>
            <person name="Arimoto A."/>
            <person name="Ishii H."/>
            <person name="Satoh N."/>
            <person name="Nishiyama T."/>
            <person name="Hasebe M."/>
            <person name="Maruyama T."/>
            <person name="Minagawa J."/>
            <person name="Obokata J."/>
            <person name="Shigenobu S."/>
        </authorList>
    </citation>
    <scope>NUCLEOTIDE SEQUENCE [LARGE SCALE GENOMIC DNA]</scope>
</reference>
<feature type="compositionally biased region" description="Acidic residues" evidence="6">
    <location>
        <begin position="487"/>
        <end position="497"/>
    </location>
</feature>
<dbReference type="InterPro" id="IPR013783">
    <property type="entry name" value="Ig-like_fold"/>
</dbReference>
<sequence length="585" mass="64233">MNVPGLLGGVVWSLLLLYSVKAEDDPAPPAITGFTFGRLDEEDFMTSAVRGDGATPTLRCSALSDTNPMSINIKRERTGEKIAEVMGGNLSLTFQPLQCDDTDVYICSAVNEAGKTSVTIELYVLCPPQLLTEDIDYDLDSPFLRGSVGKDLTLQIEVQSFPPPSSLSLTTINTRGLVAFTDLINNVDEGGSQEDEHGQARYMFDYVPAVEPYGSVLLTIKNLMDEDMGKMYNLLVDNGQEEVLEYKFMITNETPSSSEPSTLNIPALILGLLLLLVCFTIAFVVGYIVCKRDREPGGRYVDSKVEQRQRNASRGDSTRNDATTTPTSTVSADIHVFENVVYGTNKRSTTNSLGHVQQQRPSSRQHPSRDERFSRASQPQPRQTRSATITSEDDDCNVYSEAASIVVDRSNGANTAMGMEEEDTELYVYTSMPRNTSVQIDAEENRKQLSHLINKMPTSNAGEGSEEQPYSKVNKTRQPPANREPFAADDDGGDEIYDVPPSPSDMMREAELKIARGEREKEFVVPEDGERRLSVGSDVKMTIDEYCNDNGDGDDDYDDGGGGDDSGGGEDDDDDDDDDDGDDDD</sequence>
<feature type="signal peptide" evidence="8">
    <location>
        <begin position="1"/>
        <end position="22"/>
    </location>
</feature>
<feature type="chain" id="PRO_5043696892" description="Ig-like domain-containing protein" evidence="8">
    <location>
        <begin position="23"/>
        <end position="585"/>
    </location>
</feature>
<gene>
    <name evidence="10" type="ORF">PoB_001559200</name>
</gene>
<keyword evidence="5" id="KW-0393">Immunoglobulin domain</keyword>
<feature type="region of interest" description="Disordered" evidence="6">
    <location>
        <begin position="347"/>
        <end position="395"/>
    </location>
</feature>